<dbReference type="EMBL" id="AP027081">
    <property type="protein sequence ID" value="BDU75658.1"/>
    <property type="molecule type" value="Genomic_DNA"/>
</dbReference>
<dbReference type="NCBIfam" id="TIGR00100">
    <property type="entry name" value="hypA"/>
    <property type="match status" value="1"/>
</dbReference>
<dbReference type="KEGG" id="msea:METESE_06160"/>
<dbReference type="PANTHER" id="PTHR34535">
    <property type="entry name" value="HYDROGENASE MATURATION FACTOR HYPA"/>
    <property type="match status" value="1"/>
</dbReference>
<protein>
    <recommendedName>
        <fullName evidence="5">Hydrogenase maturation factor HypA</fullName>
    </recommendedName>
</protein>
<dbReference type="Gene3D" id="3.30.2320.80">
    <property type="match status" value="1"/>
</dbReference>
<feature type="binding site" evidence="5">
    <location>
        <position position="89"/>
    </location>
    <ligand>
        <name>Zn(2+)</name>
        <dbReference type="ChEBI" id="CHEBI:29105"/>
    </ligand>
</feature>
<dbReference type="PIRSF" id="PIRSF004761">
    <property type="entry name" value="Hydrgn_mat_HypA"/>
    <property type="match status" value="1"/>
</dbReference>
<evidence type="ECO:0000256" key="1">
    <source>
        <dbReference type="ARBA" id="ARBA00010748"/>
    </source>
</evidence>
<feature type="binding site" evidence="5">
    <location>
        <position position="73"/>
    </location>
    <ligand>
        <name>Zn(2+)</name>
        <dbReference type="ChEBI" id="CHEBI:29105"/>
    </ligand>
</feature>
<dbReference type="InterPro" id="IPR000688">
    <property type="entry name" value="HypA/HybF"/>
</dbReference>
<dbReference type="GO" id="GO:0008270">
    <property type="term" value="F:zinc ion binding"/>
    <property type="evidence" value="ECO:0007669"/>
    <property type="project" value="UniProtKB-UniRule"/>
</dbReference>
<feature type="binding site" evidence="5">
    <location>
        <position position="76"/>
    </location>
    <ligand>
        <name>Zn(2+)</name>
        <dbReference type="ChEBI" id="CHEBI:29105"/>
    </ligand>
</feature>
<keyword evidence="4 5" id="KW-0862">Zinc</keyword>
<evidence type="ECO:0000313" key="7">
    <source>
        <dbReference type="Proteomes" id="UP001228113"/>
    </source>
</evidence>
<keyword evidence="7" id="KW-1185">Reference proteome</keyword>
<dbReference type="InterPro" id="IPR020538">
    <property type="entry name" value="Hydgase_Ni_incorp_HypA/HybF_CS"/>
</dbReference>
<gene>
    <name evidence="5 6" type="primary">hypA</name>
    <name evidence="6" type="ORF">METESE_06160</name>
</gene>
<keyword evidence="3 5" id="KW-0479">Metal-binding</keyword>
<dbReference type="PROSITE" id="PS01249">
    <property type="entry name" value="HYPA"/>
    <property type="match status" value="1"/>
</dbReference>
<dbReference type="PANTHER" id="PTHR34535:SF3">
    <property type="entry name" value="HYDROGENASE MATURATION FACTOR HYPA"/>
    <property type="match status" value="1"/>
</dbReference>
<proteinExistence type="inferred from homology"/>
<evidence type="ECO:0000256" key="4">
    <source>
        <dbReference type="ARBA" id="ARBA00022833"/>
    </source>
</evidence>
<keyword evidence="2 5" id="KW-0533">Nickel</keyword>
<reference evidence="6" key="1">
    <citation type="journal article" date="2023" name="Int. J. Syst. Evol. Microbiol.">
        <title>Mesoterricola silvestris gen. nov., sp. nov., Mesoterricola sediminis sp. nov., Geothrix oryzae sp. nov., Geothrix edaphica sp. nov., Geothrix rubra sp. nov., and Geothrix limicola sp. nov., six novel members of Acidobacteriota isolated from soils.</title>
        <authorList>
            <person name="Itoh H."/>
            <person name="Sugisawa Y."/>
            <person name="Mise K."/>
            <person name="Xu Z."/>
            <person name="Kuniyasu M."/>
            <person name="Ushijima N."/>
            <person name="Kawano K."/>
            <person name="Kobayashi E."/>
            <person name="Shiratori Y."/>
            <person name="Masuda Y."/>
            <person name="Senoo K."/>
        </authorList>
    </citation>
    <scope>NUCLEOTIDE SEQUENCE</scope>
    <source>
        <strain evidence="6">W786</strain>
    </source>
</reference>
<evidence type="ECO:0000256" key="2">
    <source>
        <dbReference type="ARBA" id="ARBA00022596"/>
    </source>
</evidence>
<dbReference type="AlphaFoldDB" id="A0AA48H456"/>
<evidence type="ECO:0000313" key="6">
    <source>
        <dbReference type="EMBL" id="BDU75658.1"/>
    </source>
</evidence>
<dbReference type="Proteomes" id="UP001228113">
    <property type="component" value="Chromosome"/>
</dbReference>
<sequence>MHEMSLMASLLEIIEDQARAEGFASVSRVVLEIGRLAGVEAEAMRFAFDVGTRGTLAEGAVLDIDETPGRGRCAACGGETPLEAFYDPCPACGSGPLEILAGRELRVVSLDVE</sequence>
<dbReference type="HAMAP" id="MF_00213">
    <property type="entry name" value="HypA_HybF"/>
    <property type="match status" value="1"/>
</dbReference>
<evidence type="ECO:0000256" key="5">
    <source>
        <dbReference type="HAMAP-Rule" id="MF_00213"/>
    </source>
</evidence>
<accession>A0AA48H456</accession>
<feature type="binding site" evidence="5">
    <location>
        <position position="92"/>
    </location>
    <ligand>
        <name>Zn(2+)</name>
        <dbReference type="ChEBI" id="CHEBI:29105"/>
    </ligand>
</feature>
<organism evidence="6 7">
    <name type="scientific">Mesoterricola sediminis</name>
    <dbReference type="NCBI Taxonomy" id="2927980"/>
    <lineage>
        <taxon>Bacteria</taxon>
        <taxon>Pseudomonadati</taxon>
        <taxon>Acidobacteriota</taxon>
        <taxon>Holophagae</taxon>
        <taxon>Holophagales</taxon>
        <taxon>Holophagaceae</taxon>
        <taxon>Mesoterricola</taxon>
    </lineage>
</organism>
<dbReference type="GO" id="GO:0016151">
    <property type="term" value="F:nickel cation binding"/>
    <property type="evidence" value="ECO:0007669"/>
    <property type="project" value="UniProtKB-UniRule"/>
</dbReference>
<evidence type="ECO:0000256" key="3">
    <source>
        <dbReference type="ARBA" id="ARBA00022723"/>
    </source>
</evidence>
<comment type="function">
    <text evidence="5">Involved in the maturation of [NiFe] hydrogenases. Required for nickel insertion into the metal center of the hydrogenase.</text>
</comment>
<dbReference type="GO" id="GO:0051604">
    <property type="term" value="P:protein maturation"/>
    <property type="evidence" value="ECO:0007669"/>
    <property type="project" value="InterPro"/>
</dbReference>
<feature type="binding site" evidence="5">
    <location>
        <position position="2"/>
    </location>
    <ligand>
        <name>Ni(2+)</name>
        <dbReference type="ChEBI" id="CHEBI:49786"/>
    </ligand>
</feature>
<dbReference type="RefSeq" id="WP_243331262.1">
    <property type="nucleotide sequence ID" value="NZ_AP027081.1"/>
</dbReference>
<name>A0AA48H456_9BACT</name>
<comment type="similarity">
    <text evidence="1 5">Belongs to the HypA/HybF family.</text>
</comment>
<dbReference type="Pfam" id="PF01155">
    <property type="entry name" value="HypA"/>
    <property type="match status" value="1"/>
</dbReference>